<reference evidence="3" key="1">
    <citation type="submission" date="2019-08" db="EMBL/GenBank/DDBJ databases">
        <title>The genome of the North American firefly Photinus pyralis.</title>
        <authorList>
            <consortium name="Photinus pyralis genome working group"/>
            <person name="Fallon T.R."/>
            <person name="Sander Lower S.E."/>
            <person name="Weng J.-K."/>
        </authorList>
    </citation>
    <scope>NUCLEOTIDE SEQUENCE</scope>
    <source>
        <strain evidence="3">TRF0915ILg1</strain>
        <tissue evidence="3">Whole body</tissue>
    </source>
</reference>
<sequence length="139" mass="15541">MELELFVILALIVLFLVSCCGLIQKIRENYEEDRGRVISVTQIHVPNQMYNNNAFHSGGEDLSSGVFPSNLTPPPYTEYIEPPPRYEDLLKDSQCTVIQMTPSAGGTTTQTIFMTQTTESTEAQNTENQTRPSRSVTAH</sequence>
<feature type="compositionally biased region" description="Polar residues" evidence="1">
    <location>
        <begin position="122"/>
        <end position="139"/>
    </location>
</feature>
<accession>A0A8K0CFR7</accession>
<evidence type="ECO:0000256" key="2">
    <source>
        <dbReference type="SAM" id="SignalP"/>
    </source>
</evidence>
<feature type="chain" id="PRO_5035449078" evidence="2">
    <location>
        <begin position="22"/>
        <end position="139"/>
    </location>
</feature>
<evidence type="ECO:0000256" key="1">
    <source>
        <dbReference type="SAM" id="MobiDB-lite"/>
    </source>
</evidence>
<dbReference type="EMBL" id="VTPC01090447">
    <property type="protein sequence ID" value="KAF2883297.1"/>
    <property type="molecule type" value="Genomic_DNA"/>
</dbReference>
<protein>
    <submittedName>
        <fullName evidence="3">Uncharacterized protein</fullName>
    </submittedName>
</protein>
<comment type="caution">
    <text evidence="3">The sequence shown here is derived from an EMBL/GenBank/DDBJ whole genome shotgun (WGS) entry which is preliminary data.</text>
</comment>
<feature type="signal peptide" evidence="2">
    <location>
        <begin position="1"/>
        <end position="21"/>
    </location>
</feature>
<dbReference type="AlphaFoldDB" id="A0A8K0CFR7"/>
<dbReference type="OrthoDB" id="6780417at2759"/>
<evidence type="ECO:0000313" key="4">
    <source>
        <dbReference type="Proteomes" id="UP000801492"/>
    </source>
</evidence>
<proteinExistence type="predicted"/>
<organism evidence="3 4">
    <name type="scientific">Ignelater luminosus</name>
    <name type="common">Cucubano</name>
    <name type="synonym">Pyrophorus luminosus</name>
    <dbReference type="NCBI Taxonomy" id="2038154"/>
    <lineage>
        <taxon>Eukaryota</taxon>
        <taxon>Metazoa</taxon>
        <taxon>Ecdysozoa</taxon>
        <taxon>Arthropoda</taxon>
        <taxon>Hexapoda</taxon>
        <taxon>Insecta</taxon>
        <taxon>Pterygota</taxon>
        <taxon>Neoptera</taxon>
        <taxon>Endopterygota</taxon>
        <taxon>Coleoptera</taxon>
        <taxon>Polyphaga</taxon>
        <taxon>Elateriformia</taxon>
        <taxon>Elateroidea</taxon>
        <taxon>Elateridae</taxon>
        <taxon>Agrypninae</taxon>
        <taxon>Pyrophorini</taxon>
        <taxon>Ignelater</taxon>
    </lineage>
</organism>
<evidence type="ECO:0000313" key="3">
    <source>
        <dbReference type="EMBL" id="KAF2883297.1"/>
    </source>
</evidence>
<gene>
    <name evidence="3" type="ORF">ILUMI_22886</name>
</gene>
<keyword evidence="2" id="KW-0732">Signal</keyword>
<feature type="region of interest" description="Disordered" evidence="1">
    <location>
        <begin position="118"/>
        <end position="139"/>
    </location>
</feature>
<dbReference type="Proteomes" id="UP000801492">
    <property type="component" value="Unassembled WGS sequence"/>
</dbReference>
<name>A0A8K0CFR7_IGNLU</name>
<keyword evidence="4" id="KW-1185">Reference proteome</keyword>